<protein>
    <recommendedName>
        <fullName evidence="3">PIN domain protein</fullName>
    </recommendedName>
</protein>
<gene>
    <name evidence="1" type="ORF">RT717_19390</name>
</gene>
<proteinExistence type="predicted"/>
<accession>A0ABZ0IL60</accession>
<reference evidence="1 2" key="1">
    <citation type="journal article" date="2023" name="Microbiol. Resour. Announc.">
        <title>Complete Genome Sequence of Imperialibacter roseus strain P4T.</title>
        <authorList>
            <person name="Tizabi D.R."/>
            <person name="Bachvaroff T."/>
            <person name="Hill R.T."/>
        </authorList>
    </citation>
    <scope>NUCLEOTIDE SEQUENCE [LARGE SCALE GENOMIC DNA]</scope>
    <source>
        <strain evidence="1 2">P4T</strain>
    </source>
</reference>
<evidence type="ECO:0000313" key="2">
    <source>
        <dbReference type="Proteomes" id="UP001302349"/>
    </source>
</evidence>
<name>A0ABZ0IL60_9BACT</name>
<sequence length="152" mass="17818">MERLYLDTSVFGGYFEPEFDMWTKILFDRLQQGQYKLLYSTLIDNELIPAPKKVRDLVLTIPDDKIEAIEITPESLYLADLYIKENVVGKTSRPDCIHIALATLNNADILVSWNFKHIVNINRIRGYNSINYRLGHQILEIRTPREILEYED</sequence>
<dbReference type="RefSeq" id="WP_317488009.1">
    <property type="nucleotide sequence ID" value="NZ_CP136051.1"/>
</dbReference>
<dbReference type="SUPFAM" id="SSF88723">
    <property type="entry name" value="PIN domain-like"/>
    <property type="match status" value="1"/>
</dbReference>
<dbReference type="EMBL" id="CP136051">
    <property type="protein sequence ID" value="WOK05247.1"/>
    <property type="molecule type" value="Genomic_DNA"/>
</dbReference>
<evidence type="ECO:0000313" key="1">
    <source>
        <dbReference type="EMBL" id="WOK05247.1"/>
    </source>
</evidence>
<dbReference type="Proteomes" id="UP001302349">
    <property type="component" value="Chromosome"/>
</dbReference>
<keyword evidence="2" id="KW-1185">Reference proteome</keyword>
<organism evidence="1 2">
    <name type="scientific">Imperialibacter roseus</name>
    <dbReference type="NCBI Taxonomy" id="1324217"/>
    <lineage>
        <taxon>Bacteria</taxon>
        <taxon>Pseudomonadati</taxon>
        <taxon>Bacteroidota</taxon>
        <taxon>Cytophagia</taxon>
        <taxon>Cytophagales</taxon>
        <taxon>Flammeovirgaceae</taxon>
        <taxon>Imperialibacter</taxon>
    </lineage>
</organism>
<dbReference type="InterPro" id="IPR029060">
    <property type="entry name" value="PIN-like_dom_sf"/>
</dbReference>
<evidence type="ECO:0008006" key="3">
    <source>
        <dbReference type="Google" id="ProtNLM"/>
    </source>
</evidence>